<evidence type="ECO:0000313" key="2">
    <source>
        <dbReference type="Proteomes" id="UP000515703"/>
    </source>
</evidence>
<evidence type="ECO:0000313" key="1">
    <source>
        <dbReference type="EMBL" id="BCK00863.1"/>
    </source>
</evidence>
<dbReference type="EMBL" id="AP023368">
    <property type="protein sequence ID" value="BCK00863.1"/>
    <property type="molecule type" value="Genomic_DNA"/>
</dbReference>
<dbReference type="RefSeq" id="WP_185256493.1">
    <property type="nucleotide sequence ID" value="NZ_AP023368.1"/>
</dbReference>
<keyword evidence="2" id="KW-1185">Reference proteome</keyword>
<dbReference type="InterPro" id="IPR038628">
    <property type="entry name" value="XkdM-like_sf"/>
</dbReference>
<reference evidence="1 2" key="1">
    <citation type="submission" date="2020-08" db="EMBL/GenBank/DDBJ databases">
        <title>Draft genome sequencing of an Anaerocolumna strain isolated from anoxic soil subjected to BSD treatment.</title>
        <authorList>
            <person name="Uek A."/>
            <person name="Tonouchi A."/>
        </authorList>
    </citation>
    <scope>NUCLEOTIDE SEQUENCE [LARGE SCALE GENOMIC DNA]</scope>
    <source>
        <strain evidence="1 2">CTTW</strain>
    </source>
</reference>
<dbReference type="Gene3D" id="2.30.110.40">
    <property type="entry name" value="Phage tail tube protein"/>
    <property type="match status" value="1"/>
</dbReference>
<name>A0A7I8DRG3_9FIRM</name>
<accession>A0A7I8DRG3</accession>
<dbReference type="AlphaFoldDB" id="A0A7I8DRG3"/>
<gene>
    <name evidence="1" type="ORF">bsdcttw_39030</name>
</gene>
<protein>
    <submittedName>
        <fullName evidence="1">Phage portal protein</fullName>
    </submittedName>
</protein>
<dbReference type="Pfam" id="PF09393">
    <property type="entry name" value="DUF2001"/>
    <property type="match status" value="1"/>
</dbReference>
<dbReference type="InterPro" id="IPR018989">
    <property type="entry name" value="DUF2001"/>
</dbReference>
<dbReference type="KEGG" id="acht:bsdcttw_39030"/>
<organism evidence="1 2">
    <name type="scientific">Anaerocolumna chitinilytica</name>
    <dbReference type="NCBI Taxonomy" id="1727145"/>
    <lineage>
        <taxon>Bacteria</taxon>
        <taxon>Bacillati</taxon>
        <taxon>Bacillota</taxon>
        <taxon>Clostridia</taxon>
        <taxon>Lachnospirales</taxon>
        <taxon>Lachnospiraceae</taxon>
        <taxon>Anaerocolumna</taxon>
    </lineage>
</organism>
<proteinExistence type="predicted"/>
<dbReference type="Proteomes" id="UP000515703">
    <property type="component" value="Chromosome"/>
</dbReference>
<reference evidence="1 2" key="2">
    <citation type="submission" date="2020-08" db="EMBL/GenBank/DDBJ databases">
        <authorList>
            <person name="Ueki A."/>
            <person name="Tonouchi A."/>
        </authorList>
    </citation>
    <scope>NUCLEOTIDE SEQUENCE [LARGE SCALE GENOMIC DNA]</scope>
    <source>
        <strain evidence="1 2">CTTW</strain>
    </source>
</reference>
<sequence>MTGNKLMSGTWGEVWLDSEYVAECFGAQAKATFTKEDVNICGKMAVDKKITAIAYTGSLKMHKVNSRMAMAIGEKIKNGTDVRFKVITKLADPDAYGAERIVLNNVSFDDLTLADWEVAKMGSIEAPFTFTDYEFLDSVEA</sequence>
<dbReference type="SUPFAM" id="SSF69279">
    <property type="entry name" value="Phage tail proteins"/>
    <property type="match status" value="1"/>
</dbReference>